<evidence type="ECO:0000259" key="4">
    <source>
        <dbReference type="PROSITE" id="PS51782"/>
    </source>
</evidence>
<dbReference type="AlphaFoldDB" id="A0A7X2ZCZ1"/>
<dbReference type="Gene3D" id="2.70.70.10">
    <property type="entry name" value="Glucose Permease (Domain IIA)"/>
    <property type="match status" value="1"/>
</dbReference>
<proteinExistence type="predicted"/>
<dbReference type="Pfam" id="PF01476">
    <property type="entry name" value="LysM"/>
    <property type="match status" value="1"/>
</dbReference>
<keyword evidence="1" id="KW-0732">Signal</keyword>
<dbReference type="PANTHER" id="PTHR21666:SF270">
    <property type="entry name" value="MUREIN HYDROLASE ACTIVATOR ENVC"/>
    <property type="match status" value="1"/>
</dbReference>
<name>A0A7X2ZCZ1_9BACL</name>
<accession>A0A7X2ZCZ1</accession>
<dbReference type="InterPro" id="IPR018392">
    <property type="entry name" value="LysM"/>
</dbReference>
<keyword evidence="2" id="KW-1133">Transmembrane helix</keyword>
<dbReference type="InterPro" id="IPR036779">
    <property type="entry name" value="LysM_dom_sf"/>
</dbReference>
<dbReference type="Proteomes" id="UP000450917">
    <property type="component" value="Unassembled WGS sequence"/>
</dbReference>
<feature type="domain" description="LysM" evidence="4">
    <location>
        <begin position="243"/>
        <end position="287"/>
    </location>
</feature>
<sequence length="501" mass="55109">MWGCGAHPPGSAKNVNFREVETLKNSTRLWKRTLGTIQWVTAFAVIVTVVLSGRWFIKAQTIPRYDVFLDEQLMGTVSDPDVVKRWKNERYEEMERQQPNLRVTSNMERLHFVGNETFHGVIDNEAVIAALKDRIVFYFFAAEIRIDGKSVGVVKDIAAAAELLEQIKAPFLPSPDGKNKRVRALSAEFVGSSPDSAVAAAEARTTGTFVQDVSINETLVKPGKVEASDVVKERILSGAYEAQTYTVERGDCLSLIAQKFAIPLETLRANNPEIKRDLIRVGQKLAITVKQPLLTVKTTELRTEQRKVPSGVVYEKDDSLRAGVIQIVSQGKPGLKKVTVQSIHVNGRFTEQSTVGEELLEAPVQTVVKQGTKVIAGAGSGKFAMPVLRGEVTSQFGLRWGKSHNGTDFVSEQRGIMASDSGKVVYAGWKSGYGNCIVIDHGNGYETLYGHLSKIEVKKDEFVTKGEKIGVMGSTGNSTGVHLHFEIIKNGSQQNPMKYLS</sequence>
<dbReference type="Gene3D" id="3.10.350.10">
    <property type="entry name" value="LysM domain"/>
    <property type="match status" value="1"/>
</dbReference>
<evidence type="ECO:0000313" key="5">
    <source>
        <dbReference type="EMBL" id="MUG72674.1"/>
    </source>
</evidence>
<evidence type="ECO:0000313" key="6">
    <source>
        <dbReference type="Proteomes" id="UP000450917"/>
    </source>
</evidence>
<dbReference type="InterPro" id="IPR050570">
    <property type="entry name" value="Cell_wall_metabolism_enzyme"/>
</dbReference>
<dbReference type="CDD" id="cd00118">
    <property type="entry name" value="LysM"/>
    <property type="match status" value="1"/>
</dbReference>
<reference evidence="5 6" key="1">
    <citation type="submission" date="2019-11" db="EMBL/GenBank/DDBJ databases">
        <title>Draft genome sequences of five Paenibacillus species of dairy origin.</title>
        <authorList>
            <person name="Olajide A.M."/>
            <person name="Chen S."/>
            <person name="Lapointe G."/>
        </authorList>
    </citation>
    <scope>NUCLEOTIDE SEQUENCE [LARGE SCALE GENOMIC DNA]</scope>
    <source>
        <strain evidence="5 6">2CS3</strain>
    </source>
</reference>
<dbReference type="SMART" id="SM01208">
    <property type="entry name" value="G5"/>
    <property type="match status" value="1"/>
</dbReference>
<keyword evidence="6" id="KW-1185">Reference proteome</keyword>
<dbReference type="SUPFAM" id="SSF54106">
    <property type="entry name" value="LysM domain"/>
    <property type="match status" value="1"/>
</dbReference>
<dbReference type="InterPro" id="IPR016047">
    <property type="entry name" value="M23ase_b-sheet_dom"/>
</dbReference>
<dbReference type="PANTHER" id="PTHR21666">
    <property type="entry name" value="PEPTIDASE-RELATED"/>
    <property type="match status" value="1"/>
</dbReference>
<dbReference type="GO" id="GO:0004222">
    <property type="term" value="F:metalloendopeptidase activity"/>
    <property type="evidence" value="ECO:0007669"/>
    <property type="project" value="TreeGrafter"/>
</dbReference>
<dbReference type="InterPro" id="IPR011055">
    <property type="entry name" value="Dup_hybrid_motif"/>
</dbReference>
<dbReference type="EMBL" id="WNZX01000017">
    <property type="protein sequence ID" value="MUG72674.1"/>
    <property type="molecule type" value="Genomic_DNA"/>
</dbReference>
<dbReference type="SUPFAM" id="SSF51261">
    <property type="entry name" value="Duplicated hybrid motif"/>
    <property type="match status" value="1"/>
</dbReference>
<dbReference type="InterPro" id="IPR011098">
    <property type="entry name" value="G5_dom"/>
</dbReference>
<protein>
    <submittedName>
        <fullName evidence="5">Peptidoglycan DD-metalloendopeptidase family protein</fullName>
    </submittedName>
</protein>
<dbReference type="Pfam" id="PF07501">
    <property type="entry name" value="G5"/>
    <property type="match status" value="1"/>
</dbReference>
<dbReference type="SMART" id="SM00257">
    <property type="entry name" value="LysM"/>
    <property type="match status" value="1"/>
</dbReference>
<gene>
    <name evidence="5" type="ORF">GNP93_18575</name>
</gene>
<dbReference type="Gene3D" id="2.20.230.10">
    <property type="entry name" value="Resuscitation-promoting factor rpfb"/>
    <property type="match status" value="1"/>
</dbReference>
<dbReference type="Pfam" id="PF01551">
    <property type="entry name" value="Peptidase_M23"/>
    <property type="match status" value="1"/>
</dbReference>
<feature type="transmembrane region" description="Helical" evidence="2">
    <location>
        <begin position="37"/>
        <end position="57"/>
    </location>
</feature>
<evidence type="ECO:0000256" key="1">
    <source>
        <dbReference type="ARBA" id="ARBA00022729"/>
    </source>
</evidence>
<dbReference type="CDD" id="cd12797">
    <property type="entry name" value="M23_peptidase"/>
    <property type="match status" value="1"/>
</dbReference>
<organism evidence="5 6">
    <name type="scientific">Paenibacillus validus</name>
    <dbReference type="NCBI Taxonomy" id="44253"/>
    <lineage>
        <taxon>Bacteria</taxon>
        <taxon>Bacillati</taxon>
        <taxon>Bacillota</taxon>
        <taxon>Bacilli</taxon>
        <taxon>Bacillales</taxon>
        <taxon>Paenibacillaceae</taxon>
        <taxon>Paenibacillus</taxon>
    </lineage>
</organism>
<comment type="caution">
    <text evidence="5">The sequence shown here is derived from an EMBL/GenBank/DDBJ whole genome shotgun (WGS) entry which is preliminary data.</text>
</comment>
<keyword evidence="2" id="KW-0472">Membrane</keyword>
<evidence type="ECO:0000256" key="2">
    <source>
        <dbReference type="SAM" id="Phobius"/>
    </source>
</evidence>
<dbReference type="PROSITE" id="PS51109">
    <property type="entry name" value="G5"/>
    <property type="match status" value="1"/>
</dbReference>
<dbReference type="PROSITE" id="PS51782">
    <property type="entry name" value="LYSM"/>
    <property type="match status" value="1"/>
</dbReference>
<keyword evidence="2" id="KW-0812">Transmembrane</keyword>
<feature type="domain" description="G5" evidence="3">
    <location>
        <begin position="294"/>
        <end position="374"/>
    </location>
</feature>
<evidence type="ECO:0000259" key="3">
    <source>
        <dbReference type="PROSITE" id="PS51109"/>
    </source>
</evidence>